<dbReference type="Gene3D" id="3.30.420.10">
    <property type="entry name" value="Ribonuclease H-like superfamily/Ribonuclease H"/>
    <property type="match status" value="1"/>
</dbReference>
<dbReference type="InterPro" id="IPR012337">
    <property type="entry name" value="RNaseH-like_sf"/>
</dbReference>
<dbReference type="SUPFAM" id="SSF53098">
    <property type="entry name" value="Ribonuclease H-like"/>
    <property type="match status" value="1"/>
</dbReference>
<feature type="region of interest" description="Disordered" evidence="1">
    <location>
        <begin position="87"/>
        <end position="110"/>
    </location>
</feature>
<dbReference type="InterPro" id="IPR036397">
    <property type="entry name" value="RNaseH_sf"/>
</dbReference>
<evidence type="ECO:0000256" key="1">
    <source>
        <dbReference type="SAM" id="MobiDB-lite"/>
    </source>
</evidence>
<dbReference type="GO" id="GO:0004523">
    <property type="term" value="F:RNA-DNA hybrid ribonuclease activity"/>
    <property type="evidence" value="ECO:0007669"/>
    <property type="project" value="InterPro"/>
</dbReference>
<proteinExistence type="predicted"/>
<dbReference type="GO" id="GO:0003676">
    <property type="term" value="F:nucleic acid binding"/>
    <property type="evidence" value="ECO:0007669"/>
    <property type="project" value="InterPro"/>
</dbReference>
<sequence length="126" mass="13806">MEEHTVFEAELISLILGFDLIRSVPRLCSATILIDNQAAIRAVARPRPQPGQHLVRLFHCTLDALRHQRCTLKLCIAWVPGQQDIEGNEAADEEAKRTAQGDSSAFSKPLLPLQDLPTSVAALKAA</sequence>
<dbReference type="InterPro" id="IPR002156">
    <property type="entry name" value="RNaseH_domain"/>
</dbReference>
<accession>A0AAD6ZKL1</accession>
<dbReference type="Proteomes" id="UP001218218">
    <property type="component" value="Unassembled WGS sequence"/>
</dbReference>
<dbReference type="EMBL" id="JARIHO010000041">
    <property type="protein sequence ID" value="KAJ7327552.1"/>
    <property type="molecule type" value="Genomic_DNA"/>
</dbReference>
<evidence type="ECO:0000313" key="4">
    <source>
        <dbReference type="Proteomes" id="UP001218218"/>
    </source>
</evidence>
<feature type="domain" description="RNase H type-1" evidence="2">
    <location>
        <begin position="1"/>
        <end position="100"/>
    </location>
</feature>
<dbReference type="PROSITE" id="PS50879">
    <property type="entry name" value="RNASE_H_1"/>
    <property type="match status" value="1"/>
</dbReference>
<evidence type="ECO:0000259" key="2">
    <source>
        <dbReference type="PROSITE" id="PS50879"/>
    </source>
</evidence>
<keyword evidence="4" id="KW-1185">Reference proteome</keyword>
<evidence type="ECO:0000313" key="3">
    <source>
        <dbReference type="EMBL" id="KAJ7327552.1"/>
    </source>
</evidence>
<protein>
    <recommendedName>
        <fullName evidence="2">RNase H type-1 domain-containing protein</fullName>
    </recommendedName>
</protein>
<name>A0AAD6ZKL1_9AGAR</name>
<organism evidence="3 4">
    <name type="scientific">Mycena albidolilacea</name>
    <dbReference type="NCBI Taxonomy" id="1033008"/>
    <lineage>
        <taxon>Eukaryota</taxon>
        <taxon>Fungi</taxon>
        <taxon>Dikarya</taxon>
        <taxon>Basidiomycota</taxon>
        <taxon>Agaricomycotina</taxon>
        <taxon>Agaricomycetes</taxon>
        <taxon>Agaricomycetidae</taxon>
        <taxon>Agaricales</taxon>
        <taxon>Marasmiineae</taxon>
        <taxon>Mycenaceae</taxon>
        <taxon>Mycena</taxon>
    </lineage>
</organism>
<reference evidence="3" key="1">
    <citation type="submission" date="2023-03" db="EMBL/GenBank/DDBJ databases">
        <title>Massive genome expansion in bonnet fungi (Mycena s.s.) driven by repeated elements and novel gene families across ecological guilds.</title>
        <authorList>
            <consortium name="Lawrence Berkeley National Laboratory"/>
            <person name="Harder C.B."/>
            <person name="Miyauchi S."/>
            <person name="Viragh M."/>
            <person name="Kuo A."/>
            <person name="Thoen E."/>
            <person name="Andreopoulos B."/>
            <person name="Lu D."/>
            <person name="Skrede I."/>
            <person name="Drula E."/>
            <person name="Henrissat B."/>
            <person name="Morin E."/>
            <person name="Kohler A."/>
            <person name="Barry K."/>
            <person name="LaButti K."/>
            <person name="Morin E."/>
            <person name="Salamov A."/>
            <person name="Lipzen A."/>
            <person name="Mereny Z."/>
            <person name="Hegedus B."/>
            <person name="Baldrian P."/>
            <person name="Stursova M."/>
            <person name="Weitz H."/>
            <person name="Taylor A."/>
            <person name="Grigoriev I.V."/>
            <person name="Nagy L.G."/>
            <person name="Martin F."/>
            <person name="Kauserud H."/>
        </authorList>
    </citation>
    <scope>NUCLEOTIDE SEQUENCE</scope>
    <source>
        <strain evidence="3">CBHHK002</strain>
    </source>
</reference>
<dbReference type="AlphaFoldDB" id="A0AAD6ZKL1"/>
<gene>
    <name evidence="3" type="ORF">DFH08DRAFT_710360</name>
</gene>
<comment type="caution">
    <text evidence="3">The sequence shown here is derived from an EMBL/GenBank/DDBJ whole genome shotgun (WGS) entry which is preliminary data.</text>
</comment>
<dbReference type="CDD" id="cd09276">
    <property type="entry name" value="Rnase_HI_RT_non_LTR"/>
    <property type="match status" value="1"/>
</dbReference>